<evidence type="ECO:0000313" key="3">
    <source>
        <dbReference type="EMBL" id="PKA53913.1"/>
    </source>
</evidence>
<gene>
    <name evidence="3" type="primary">SPT16</name>
    <name evidence="3" type="ORF">AXF42_Ash011393</name>
</gene>
<dbReference type="Gene3D" id="3.40.350.10">
    <property type="entry name" value="Creatinase/prolidase N-terminal domain"/>
    <property type="match status" value="1"/>
</dbReference>
<sequence length="206" mass="23222">MIGGVGGIKKFADRLQLLYSDWKAHKGRQWRNAELVVVRTPQSYDGCDTLNDSCRFFQWLFGDYVADSYIVISRSQIYLLCSRDDLWWLWTRGGWVDARLLPSYIDEAKKVAVDLVVKDWGSGRKLADALEKMAEDLRAQALTTSKKTKRRNSAGRCSDSGNGGRRKTVIVGFIGEESPELAEEEAAKGVEWTDVTDAFYILAGIK</sequence>
<protein>
    <submittedName>
        <fullName evidence="3">FACT complex subunit SPT16</fullName>
    </submittedName>
</protein>
<evidence type="ECO:0000259" key="2">
    <source>
        <dbReference type="Pfam" id="PF14826"/>
    </source>
</evidence>
<evidence type="ECO:0000256" key="1">
    <source>
        <dbReference type="SAM" id="MobiDB-lite"/>
    </source>
</evidence>
<feature type="domain" description="FACT complex subunit SPT16 N-terminal lobe" evidence="2">
    <location>
        <begin position="9"/>
        <end position="83"/>
    </location>
</feature>
<dbReference type="InterPro" id="IPR029149">
    <property type="entry name" value="Creatin/AminoP/Spt16_N"/>
</dbReference>
<reference evidence="3 4" key="1">
    <citation type="journal article" date="2017" name="Nature">
        <title>The Apostasia genome and the evolution of orchids.</title>
        <authorList>
            <person name="Zhang G.Q."/>
            <person name="Liu K.W."/>
            <person name="Li Z."/>
            <person name="Lohaus R."/>
            <person name="Hsiao Y.Y."/>
            <person name="Niu S.C."/>
            <person name="Wang J.Y."/>
            <person name="Lin Y.C."/>
            <person name="Xu Q."/>
            <person name="Chen L.J."/>
            <person name="Yoshida K."/>
            <person name="Fujiwara S."/>
            <person name="Wang Z.W."/>
            <person name="Zhang Y.Q."/>
            <person name="Mitsuda N."/>
            <person name="Wang M."/>
            <person name="Liu G.H."/>
            <person name="Pecoraro L."/>
            <person name="Huang H.X."/>
            <person name="Xiao X.J."/>
            <person name="Lin M."/>
            <person name="Wu X.Y."/>
            <person name="Wu W.L."/>
            <person name="Chen Y.Y."/>
            <person name="Chang S.B."/>
            <person name="Sakamoto S."/>
            <person name="Ohme-Takagi M."/>
            <person name="Yagi M."/>
            <person name="Zeng S.J."/>
            <person name="Shen C.Y."/>
            <person name="Yeh C.M."/>
            <person name="Luo Y.B."/>
            <person name="Tsai W.C."/>
            <person name="Van de Peer Y."/>
            <person name="Liu Z.J."/>
        </authorList>
    </citation>
    <scope>NUCLEOTIDE SEQUENCE [LARGE SCALE GENOMIC DNA]</scope>
    <source>
        <strain evidence="4">cv. Shenzhen</strain>
        <tissue evidence="3">Stem</tissue>
    </source>
</reference>
<name>A0A2I0AEE7_9ASPA</name>
<dbReference type="STRING" id="1088818.A0A2I0AEE7"/>
<dbReference type="EMBL" id="KZ451988">
    <property type="protein sequence ID" value="PKA53913.1"/>
    <property type="molecule type" value="Genomic_DNA"/>
</dbReference>
<keyword evidence="4" id="KW-1185">Reference proteome</keyword>
<dbReference type="Proteomes" id="UP000236161">
    <property type="component" value="Unassembled WGS sequence"/>
</dbReference>
<organism evidence="3 4">
    <name type="scientific">Apostasia shenzhenica</name>
    <dbReference type="NCBI Taxonomy" id="1088818"/>
    <lineage>
        <taxon>Eukaryota</taxon>
        <taxon>Viridiplantae</taxon>
        <taxon>Streptophyta</taxon>
        <taxon>Embryophyta</taxon>
        <taxon>Tracheophyta</taxon>
        <taxon>Spermatophyta</taxon>
        <taxon>Magnoliopsida</taxon>
        <taxon>Liliopsida</taxon>
        <taxon>Asparagales</taxon>
        <taxon>Orchidaceae</taxon>
        <taxon>Apostasioideae</taxon>
        <taxon>Apostasia</taxon>
    </lineage>
</organism>
<dbReference type="OrthoDB" id="10577112at2759"/>
<feature type="region of interest" description="Disordered" evidence="1">
    <location>
        <begin position="144"/>
        <end position="163"/>
    </location>
</feature>
<proteinExistence type="predicted"/>
<evidence type="ECO:0000313" key="4">
    <source>
        <dbReference type="Proteomes" id="UP000236161"/>
    </source>
</evidence>
<dbReference type="Pfam" id="PF14826">
    <property type="entry name" value="FACT-Spt16_Nlob"/>
    <property type="match status" value="1"/>
</dbReference>
<dbReference type="AlphaFoldDB" id="A0A2I0AEE7"/>
<accession>A0A2I0AEE7</accession>
<dbReference type="InterPro" id="IPR029148">
    <property type="entry name" value="FACT-SPT16_Nlobe"/>
</dbReference>